<gene>
    <name evidence="1" type="ORF">HX882_06195</name>
</gene>
<dbReference type="EMBL" id="JACAQB010000004">
    <property type="protein sequence ID" value="NWB95478.1"/>
    <property type="molecule type" value="Genomic_DNA"/>
</dbReference>
<dbReference type="AlphaFoldDB" id="A0A7Y8C116"/>
<reference evidence="1 2" key="1">
    <citation type="submission" date="2020-04" db="EMBL/GenBank/DDBJ databases">
        <title>Molecular characterization of pseudomonads from Agaricus bisporus reveal novel blotch 2 pathogens in Western Europe.</title>
        <authorList>
            <person name="Taparia T."/>
            <person name="Krijger M."/>
            <person name="Haynes E."/>
            <person name="Elpinstone J.G."/>
            <person name="Noble R."/>
            <person name="Van Der Wolf J."/>
        </authorList>
    </citation>
    <scope>NUCLEOTIDE SEQUENCE [LARGE SCALE GENOMIC DNA]</scope>
    <source>
        <strain evidence="1 2">H7001</strain>
    </source>
</reference>
<comment type="caution">
    <text evidence="1">The sequence shown here is derived from an EMBL/GenBank/DDBJ whole genome shotgun (WGS) entry which is preliminary data.</text>
</comment>
<protein>
    <submittedName>
        <fullName evidence="1">Uncharacterized protein</fullName>
    </submittedName>
</protein>
<dbReference type="Proteomes" id="UP000539985">
    <property type="component" value="Unassembled WGS sequence"/>
</dbReference>
<evidence type="ECO:0000313" key="2">
    <source>
        <dbReference type="Proteomes" id="UP000539985"/>
    </source>
</evidence>
<dbReference type="RefSeq" id="WP_177100621.1">
    <property type="nucleotide sequence ID" value="NZ_JACAQB010000004.1"/>
</dbReference>
<organism evidence="1 2">
    <name type="scientific">Pseudomonas gingeri</name>
    <dbReference type="NCBI Taxonomy" id="117681"/>
    <lineage>
        <taxon>Bacteria</taxon>
        <taxon>Pseudomonadati</taxon>
        <taxon>Pseudomonadota</taxon>
        <taxon>Gammaproteobacteria</taxon>
        <taxon>Pseudomonadales</taxon>
        <taxon>Pseudomonadaceae</taxon>
        <taxon>Pseudomonas</taxon>
    </lineage>
</organism>
<accession>A0A7Y8C116</accession>
<name>A0A7Y8C116_9PSED</name>
<sequence>MNKDRYQTHSARSITPGVSSTCSQWFVSLQMLTVFIVMSLSWSSAYAGGFWIDSNGVPIPDTESRRSIGEFGGMLSITSDPDWKEKWSTPADTTPVFKEAKSITAGEKVFALIFFTNPGLNADHEVSITCDLKVTSPNGAESTNQRDAVCFQGRIQGSPKNLYLAAPVIGFVGEPSDPVGVWTVDITLKDNVRTVVMPLKATFVLK</sequence>
<proteinExistence type="predicted"/>
<evidence type="ECO:0000313" key="1">
    <source>
        <dbReference type="EMBL" id="NWB95478.1"/>
    </source>
</evidence>